<dbReference type="RefSeq" id="WP_176577428.1">
    <property type="nucleotide sequence ID" value="NZ_CP056041.1"/>
</dbReference>
<evidence type="ECO:0000313" key="3">
    <source>
        <dbReference type="Proteomes" id="UP000509418"/>
    </source>
</evidence>
<organism evidence="2 3">
    <name type="scientific">Streptomyces chartreusis</name>
    <dbReference type="NCBI Taxonomy" id="1969"/>
    <lineage>
        <taxon>Bacteria</taxon>
        <taxon>Bacillati</taxon>
        <taxon>Actinomycetota</taxon>
        <taxon>Actinomycetes</taxon>
        <taxon>Kitasatosporales</taxon>
        <taxon>Streptomycetaceae</taxon>
        <taxon>Streptomyces</taxon>
    </lineage>
</organism>
<dbReference type="AlphaFoldDB" id="A0A7H8TEY4"/>
<keyword evidence="3" id="KW-1185">Reference proteome</keyword>
<evidence type="ECO:0000256" key="1">
    <source>
        <dbReference type="SAM" id="Phobius"/>
    </source>
</evidence>
<name>A0A7H8TEY4_STRCX</name>
<proteinExistence type="predicted"/>
<feature type="transmembrane region" description="Helical" evidence="1">
    <location>
        <begin position="57"/>
        <end position="77"/>
    </location>
</feature>
<accession>A0A7H8TEY4</accession>
<dbReference type="EMBL" id="CP056041">
    <property type="protein sequence ID" value="QKZ22059.1"/>
    <property type="molecule type" value="Genomic_DNA"/>
</dbReference>
<keyword evidence="1" id="KW-0472">Membrane</keyword>
<feature type="transmembrane region" description="Helical" evidence="1">
    <location>
        <begin position="83"/>
        <end position="100"/>
    </location>
</feature>
<sequence length="257" mass="27329">MKNDYLKWGALAAALVATASAEYELARQVGFNEWVAAAVPGALDIYTVRALRAHRDVLTAVVALIAVNAASHLVTAGLLPVDWPLVVAVAAIAPLVLWRVHRLADEPEEPEGLDVIQTLPEYAPEPEAESVPAAPEAYPAPSNAVPEGARLLPIVARPTPISKALAVAAEYTPSRTEVHADWTVPGDYAPADEMPLNEYGLGLAAQQFKDELLAGQIPSIRAIKDKLSVGQNRAKEIQDGFRQAQVAWRLAGSGATS</sequence>
<keyword evidence="1" id="KW-0812">Transmembrane</keyword>
<evidence type="ECO:0008006" key="4">
    <source>
        <dbReference type="Google" id="ProtNLM"/>
    </source>
</evidence>
<protein>
    <recommendedName>
        <fullName evidence="4">DUF2637 domain-containing protein</fullName>
    </recommendedName>
</protein>
<gene>
    <name evidence="2" type="ORF">HUT05_34750</name>
</gene>
<evidence type="ECO:0000313" key="2">
    <source>
        <dbReference type="EMBL" id="QKZ22059.1"/>
    </source>
</evidence>
<reference evidence="2 3" key="1">
    <citation type="submission" date="2020-06" db="EMBL/GenBank/DDBJ databases">
        <title>Genome mining for natural products.</title>
        <authorList>
            <person name="Zhang B."/>
            <person name="Shi J."/>
            <person name="Ge H."/>
        </authorList>
    </citation>
    <scope>NUCLEOTIDE SEQUENCE [LARGE SCALE GENOMIC DNA]</scope>
    <source>
        <strain evidence="2 3">NA02069</strain>
    </source>
</reference>
<keyword evidence="1" id="KW-1133">Transmembrane helix</keyword>
<dbReference type="Proteomes" id="UP000509418">
    <property type="component" value="Chromosome"/>
</dbReference>